<accession>A0A543GHS2</accession>
<feature type="transmembrane region" description="Helical" evidence="1">
    <location>
        <begin position="20"/>
        <end position="37"/>
    </location>
</feature>
<keyword evidence="3" id="KW-1185">Reference proteome</keyword>
<dbReference type="RefSeq" id="WP_142101358.1">
    <property type="nucleotide sequence ID" value="NZ_VFPH01000001.1"/>
</dbReference>
<dbReference type="OrthoDB" id="3577757at2"/>
<feature type="transmembrane region" description="Helical" evidence="1">
    <location>
        <begin position="105"/>
        <end position="123"/>
    </location>
</feature>
<keyword evidence="1" id="KW-0812">Transmembrane</keyword>
<dbReference type="EMBL" id="VFPH01000001">
    <property type="protein sequence ID" value="TQM45631.1"/>
    <property type="molecule type" value="Genomic_DNA"/>
</dbReference>
<feature type="transmembrane region" description="Helical" evidence="1">
    <location>
        <begin position="49"/>
        <end position="68"/>
    </location>
</feature>
<dbReference type="Proteomes" id="UP000319818">
    <property type="component" value="Unassembled WGS sequence"/>
</dbReference>
<comment type="caution">
    <text evidence="2">The sequence shown here is derived from an EMBL/GenBank/DDBJ whole genome shotgun (WGS) entry which is preliminary data.</text>
</comment>
<sequence length="126" mass="13240">MTMPPSNAVLTRARVARRYVALVLVISGIAACVFNAMGTTGGVLGDLRFIVTIVFLVLGPGWAAAGFLRRAPAAHVWLLTAGVGVAVTLLIGQIMVSAAFWRPDLALYAVTVVSVPFLLRHAVVAQ</sequence>
<name>A0A543GHS2_9PSEU</name>
<organism evidence="2 3">
    <name type="scientific">Pseudonocardia cypriaca</name>
    <dbReference type="NCBI Taxonomy" id="882449"/>
    <lineage>
        <taxon>Bacteria</taxon>
        <taxon>Bacillati</taxon>
        <taxon>Actinomycetota</taxon>
        <taxon>Actinomycetes</taxon>
        <taxon>Pseudonocardiales</taxon>
        <taxon>Pseudonocardiaceae</taxon>
        <taxon>Pseudonocardia</taxon>
    </lineage>
</organism>
<proteinExistence type="predicted"/>
<keyword evidence="1" id="KW-1133">Transmembrane helix</keyword>
<evidence type="ECO:0000313" key="3">
    <source>
        <dbReference type="Proteomes" id="UP000319818"/>
    </source>
</evidence>
<gene>
    <name evidence="2" type="ORF">FB388_3031</name>
</gene>
<reference evidence="2 3" key="1">
    <citation type="submission" date="2019-06" db="EMBL/GenBank/DDBJ databases">
        <title>Sequencing the genomes of 1000 actinobacteria strains.</title>
        <authorList>
            <person name="Klenk H.-P."/>
        </authorList>
    </citation>
    <scope>NUCLEOTIDE SEQUENCE [LARGE SCALE GENOMIC DNA]</scope>
    <source>
        <strain evidence="2 3">DSM 45511</strain>
    </source>
</reference>
<evidence type="ECO:0000256" key="1">
    <source>
        <dbReference type="SAM" id="Phobius"/>
    </source>
</evidence>
<protein>
    <submittedName>
        <fullName evidence="2">Uncharacterized protein</fullName>
    </submittedName>
</protein>
<feature type="transmembrane region" description="Helical" evidence="1">
    <location>
        <begin position="75"/>
        <end position="99"/>
    </location>
</feature>
<evidence type="ECO:0000313" key="2">
    <source>
        <dbReference type="EMBL" id="TQM45631.1"/>
    </source>
</evidence>
<dbReference type="AlphaFoldDB" id="A0A543GHS2"/>
<keyword evidence="1" id="KW-0472">Membrane</keyword>